<dbReference type="InterPro" id="IPR001789">
    <property type="entry name" value="Sig_transdc_resp-reg_receiver"/>
</dbReference>
<dbReference type="EMBL" id="AOIJ01000079">
    <property type="protein sequence ID" value="ELY76393.1"/>
    <property type="molecule type" value="Genomic_DNA"/>
</dbReference>
<dbReference type="Pfam" id="PF00072">
    <property type="entry name" value="Response_reg"/>
    <property type="match status" value="1"/>
</dbReference>
<dbReference type="GO" id="GO:0000156">
    <property type="term" value="F:phosphorelay response regulator activity"/>
    <property type="evidence" value="ECO:0007669"/>
    <property type="project" value="TreeGrafter"/>
</dbReference>
<keyword evidence="2" id="KW-0902">Two-component regulatory system</keyword>
<dbReference type="PATRIC" id="fig|1230459.4.peg.3613"/>
<protein>
    <submittedName>
        <fullName evidence="8">Response regulator receiver protein</fullName>
    </submittedName>
</protein>
<dbReference type="Gene3D" id="3.40.50.2300">
    <property type="match status" value="1"/>
</dbReference>
<evidence type="ECO:0000256" key="2">
    <source>
        <dbReference type="ARBA" id="ARBA00023012"/>
    </source>
</evidence>
<feature type="domain" description="Response regulatory" evidence="7">
    <location>
        <begin position="7"/>
        <end position="116"/>
    </location>
</feature>
<gene>
    <name evidence="8" type="ORF">C486_18199</name>
</gene>
<dbReference type="GO" id="GO:0006355">
    <property type="term" value="P:regulation of DNA-templated transcription"/>
    <property type="evidence" value="ECO:0007669"/>
    <property type="project" value="TreeGrafter"/>
</dbReference>
<dbReference type="GO" id="GO:0032993">
    <property type="term" value="C:protein-DNA complex"/>
    <property type="evidence" value="ECO:0007669"/>
    <property type="project" value="TreeGrafter"/>
</dbReference>
<organism evidence="8 9">
    <name type="scientific">Natrinema gari JCM 14663</name>
    <dbReference type="NCBI Taxonomy" id="1230459"/>
    <lineage>
        <taxon>Archaea</taxon>
        <taxon>Methanobacteriati</taxon>
        <taxon>Methanobacteriota</taxon>
        <taxon>Stenosarchaea group</taxon>
        <taxon>Halobacteria</taxon>
        <taxon>Halobacteriales</taxon>
        <taxon>Natrialbaceae</taxon>
        <taxon>Natrinema</taxon>
    </lineage>
</organism>
<evidence type="ECO:0000256" key="6">
    <source>
        <dbReference type="PROSITE-ProRule" id="PRU00169"/>
    </source>
</evidence>
<keyword evidence="1 6" id="KW-0597">Phosphoprotein</keyword>
<name>L9YU07_9EURY</name>
<dbReference type="InterPro" id="IPR039420">
    <property type="entry name" value="WalR-like"/>
</dbReference>
<dbReference type="GO" id="GO:0005829">
    <property type="term" value="C:cytosol"/>
    <property type="evidence" value="ECO:0007669"/>
    <property type="project" value="TreeGrafter"/>
</dbReference>
<dbReference type="PANTHER" id="PTHR48111">
    <property type="entry name" value="REGULATOR OF RPOS"/>
    <property type="match status" value="1"/>
</dbReference>
<feature type="modified residue" description="4-aspartylphosphate" evidence="6">
    <location>
        <position position="54"/>
    </location>
</feature>
<dbReference type="PANTHER" id="PTHR48111:SF1">
    <property type="entry name" value="TWO-COMPONENT RESPONSE REGULATOR ORR33"/>
    <property type="match status" value="1"/>
</dbReference>
<reference evidence="8 9" key="1">
    <citation type="journal article" date="2014" name="PLoS Genet.">
        <title>Phylogenetically driven sequencing of extremely halophilic archaea reveals strategies for static and dynamic osmo-response.</title>
        <authorList>
            <person name="Becker E.A."/>
            <person name="Seitzer P.M."/>
            <person name="Tritt A."/>
            <person name="Larsen D."/>
            <person name="Krusor M."/>
            <person name="Yao A.I."/>
            <person name="Wu D."/>
            <person name="Madern D."/>
            <person name="Eisen J.A."/>
            <person name="Darling A.E."/>
            <person name="Facciotti M.T."/>
        </authorList>
    </citation>
    <scope>NUCLEOTIDE SEQUENCE [LARGE SCALE GENOMIC DNA]</scope>
    <source>
        <strain evidence="8 9">JCM 14663</strain>
    </source>
</reference>
<dbReference type="GO" id="GO:0000976">
    <property type="term" value="F:transcription cis-regulatory region binding"/>
    <property type="evidence" value="ECO:0007669"/>
    <property type="project" value="TreeGrafter"/>
</dbReference>
<dbReference type="PROSITE" id="PS50110">
    <property type="entry name" value="RESPONSE_REGULATORY"/>
    <property type="match status" value="1"/>
</dbReference>
<keyword evidence="3" id="KW-0805">Transcription regulation</keyword>
<evidence type="ECO:0000313" key="8">
    <source>
        <dbReference type="EMBL" id="ELY76393.1"/>
    </source>
</evidence>
<keyword evidence="5" id="KW-0804">Transcription</keyword>
<dbReference type="SMART" id="SM00448">
    <property type="entry name" value="REC"/>
    <property type="match status" value="1"/>
</dbReference>
<dbReference type="InterPro" id="IPR011006">
    <property type="entry name" value="CheY-like_superfamily"/>
</dbReference>
<accession>L9YU07</accession>
<dbReference type="AlphaFoldDB" id="L9YU07"/>
<evidence type="ECO:0000256" key="1">
    <source>
        <dbReference type="ARBA" id="ARBA00022553"/>
    </source>
</evidence>
<dbReference type="Pfam" id="PF08663">
    <property type="entry name" value="HalX"/>
    <property type="match status" value="1"/>
</dbReference>
<proteinExistence type="predicted"/>
<evidence type="ECO:0000259" key="7">
    <source>
        <dbReference type="PROSITE" id="PS50110"/>
    </source>
</evidence>
<dbReference type="RefSeq" id="WP_008458458.1">
    <property type="nucleotide sequence ID" value="NZ_AOIJ01000079.1"/>
</dbReference>
<sequence length="195" mass="21845">MIIDTPAVLIVEDEPDLADLYAAWLADDCDVETVYDGNEALDAIDGSIDVVLLDRRMPGLSGDTVLDTIRERGLDCRVAMVTAVEPDFDIIGLGFDDYLVKPVSKGELIEVIDQLQLRASYNENLQEFFALASKKALLDDQKTEAQRKSSQEYAELRDRLAVLRVQVNDTMQSLFEQDGYRQLCHDIAGESVIRE</sequence>
<evidence type="ECO:0000256" key="5">
    <source>
        <dbReference type="ARBA" id="ARBA00023163"/>
    </source>
</evidence>
<keyword evidence="9" id="KW-1185">Reference proteome</keyword>
<dbReference type="GeneID" id="13349687"/>
<keyword evidence="4" id="KW-0238">DNA-binding</keyword>
<dbReference type="Proteomes" id="UP000011592">
    <property type="component" value="Unassembled WGS sequence"/>
</dbReference>
<dbReference type="SUPFAM" id="SSF52172">
    <property type="entry name" value="CheY-like"/>
    <property type="match status" value="1"/>
</dbReference>
<evidence type="ECO:0000256" key="3">
    <source>
        <dbReference type="ARBA" id="ARBA00023015"/>
    </source>
</evidence>
<evidence type="ECO:0000256" key="4">
    <source>
        <dbReference type="ARBA" id="ARBA00023125"/>
    </source>
</evidence>
<comment type="caution">
    <text evidence="8">The sequence shown here is derived from an EMBL/GenBank/DDBJ whole genome shotgun (WGS) entry which is preliminary data.</text>
</comment>
<evidence type="ECO:0000313" key="9">
    <source>
        <dbReference type="Proteomes" id="UP000011592"/>
    </source>
</evidence>
<dbReference type="InterPro" id="IPR013971">
    <property type="entry name" value="HalX_domain"/>
</dbReference>